<dbReference type="EMBL" id="CAJPDR010000285">
    <property type="protein sequence ID" value="CAF9930390.1"/>
    <property type="molecule type" value="Genomic_DNA"/>
</dbReference>
<feature type="transmembrane region" description="Helical" evidence="10">
    <location>
        <begin position="704"/>
        <end position="727"/>
    </location>
</feature>
<keyword evidence="8 10" id="KW-0472">Membrane</keyword>
<dbReference type="InterPro" id="IPR004648">
    <property type="entry name" value="Oligpept_transpt"/>
</dbReference>
<feature type="compositionally biased region" description="Polar residues" evidence="9">
    <location>
        <begin position="642"/>
        <end position="659"/>
    </location>
</feature>
<dbReference type="InterPro" id="IPR004813">
    <property type="entry name" value="OPT"/>
</dbReference>
<evidence type="ECO:0000256" key="10">
    <source>
        <dbReference type="SAM" id="Phobius"/>
    </source>
</evidence>
<feature type="region of interest" description="Disordered" evidence="9">
    <location>
        <begin position="105"/>
        <end position="201"/>
    </location>
</feature>
<dbReference type="GO" id="GO:0016020">
    <property type="term" value="C:membrane"/>
    <property type="evidence" value="ECO:0007669"/>
    <property type="project" value="UniProtKB-SubCell"/>
</dbReference>
<sequence length="999" mass="111471">MTPRGRIGSRSTEDQSYQSFLLTSTVSKNQHWDDEFDEDINPDSDAAFLRRHRSIDRDNCDLGDQATKPGLLQRVFAFMSRSPLLRGSSSTTDVASFGALLNQGSRSQSEDWDLTDDDNNIQRRDQRKGKASALRSATSFASFGSRRRRDDGLSHSRRARRASLRGSSPKLIADPGHPAGQGGHLGGGLPLTATSEDEDEGDEVISVIDDEEVLDPPDNSPYPQVRASVAATDDISASINTPRMWILSLLCALVGSATNLFFSLRYPSVAITPVIALVIVHPLGRAWDRLLRRPDDPTEIFEYGNRVRAIEMQDPLLGRSRMSCLRLWLAQGRWNGKEHACVYISSNVSFGFAFATDVIVEQSKFYHQDPSIVYQLLLTISTQILGYSFAGLTRRYLVRPPSMIWPGTLMSTAMFTTMHSPENKSANGWMVSRWKFFLLVWSGAFAWYFLPGLLMPALSYFNVVTWFAPKNVVVANLFGVSSGLGLFPMTFDWAQIAYIGSPLLTPWWAAANVVGGLVIVMWVMAPILYYRNALFSSFMPIISSAVFDDTGKPYDVSRILTQDYHFDHEAYSRYSKVYLPITYVLSYGVQFASLSALVTHTLCWHGQDIWQQSKKSLAEDARESKNEYQPVKSGVRSTISLASTHSGRSTTEPDSSASMSGEDVHSRLMHRYEDAPIIWYLTTFVAMLAIGIFVVEYYPVYLPWYGLLLALSITALLFIPVGIVMAITNQHSSLYLVSQLICGAVFPGRPVANMVFVTYCYISSAQGVKFSSDLKLGHYMKIPPKLLFKVQMAATLISSIVQIGVLNWMFTCIPNICTPEAINGFTCPIARVHFNGSILWGVVGPQRFFGQGALYRPLIWAFLIGFVAPPILWLIGRRSTAGSLWRKINLPVLFGSLSWIPPATGLNFSVWALVCFLFNSHLRRRAPAWWGKYTMTLSAALDSGLAFGVVVVFFCFLYPGWGFLGKLEWWGTRVYKEGCDWQGCPYKTLAPGQHFGRGA</sequence>
<feature type="transmembrane region" description="Helical" evidence="10">
    <location>
        <begin position="473"/>
        <end position="494"/>
    </location>
</feature>
<name>A0A8H3FUR1_9LECA</name>
<feature type="transmembrane region" description="Helical" evidence="10">
    <location>
        <begin position="438"/>
        <end position="461"/>
    </location>
</feature>
<feature type="transmembrane region" description="Helical" evidence="10">
    <location>
        <begin position="402"/>
        <end position="418"/>
    </location>
</feature>
<keyword evidence="3" id="KW-0813">Transport</keyword>
<dbReference type="Pfam" id="PF03169">
    <property type="entry name" value="OPT"/>
    <property type="match status" value="1"/>
</dbReference>
<dbReference type="OrthoDB" id="9986677at2759"/>
<evidence type="ECO:0000256" key="1">
    <source>
        <dbReference type="ARBA" id="ARBA00004141"/>
    </source>
</evidence>
<dbReference type="GO" id="GO:0015031">
    <property type="term" value="P:protein transport"/>
    <property type="evidence" value="ECO:0007669"/>
    <property type="project" value="UniProtKB-KW"/>
</dbReference>
<evidence type="ECO:0000313" key="11">
    <source>
        <dbReference type="EMBL" id="CAF9930390.1"/>
    </source>
</evidence>
<evidence type="ECO:0000256" key="4">
    <source>
        <dbReference type="ARBA" id="ARBA00022692"/>
    </source>
</evidence>
<dbReference type="NCBIfam" id="TIGR00728">
    <property type="entry name" value="OPT_sfam"/>
    <property type="match status" value="1"/>
</dbReference>
<proteinExistence type="inferred from homology"/>
<keyword evidence="7 10" id="KW-1133">Transmembrane helix</keyword>
<feature type="transmembrane region" description="Helical" evidence="10">
    <location>
        <begin position="896"/>
        <end position="918"/>
    </location>
</feature>
<evidence type="ECO:0000256" key="5">
    <source>
        <dbReference type="ARBA" id="ARBA00022856"/>
    </source>
</evidence>
<feature type="transmembrane region" description="Helical" evidence="10">
    <location>
        <begin position="939"/>
        <end position="961"/>
    </location>
</feature>
<evidence type="ECO:0000256" key="3">
    <source>
        <dbReference type="ARBA" id="ARBA00022448"/>
    </source>
</evidence>
<keyword evidence="12" id="KW-1185">Reference proteome</keyword>
<feature type="transmembrane region" description="Helical" evidence="10">
    <location>
        <begin position="506"/>
        <end position="530"/>
    </location>
</feature>
<dbReference type="NCBIfam" id="TIGR00727">
    <property type="entry name" value="ISP4_OPT"/>
    <property type="match status" value="1"/>
</dbReference>
<dbReference type="PANTHER" id="PTHR22601">
    <property type="entry name" value="ISP4 LIKE PROTEIN"/>
    <property type="match status" value="1"/>
</dbReference>
<feature type="compositionally biased region" description="Gly residues" evidence="9">
    <location>
        <begin position="179"/>
        <end position="189"/>
    </location>
</feature>
<feature type="transmembrane region" description="Helical" evidence="10">
    <location>
        <begin position="857"/>
        <end position="876"/>
    </location>
</feature>
<keyword evidence="6" id="KW-0653">Protein transport</keyword>
<gene>
    <name evidence="11" type="ORF">ALECFALPRED_004592</name>
</gene>
<protein>
    <submittedName>
        <fullName evidence="11">Uncharacterized protein</fullName>
    </submittedName>
</protein>
<dbReference type="Proteomes" id="UP000664203">
    <property type="component" value="Unassembled WGS sequence"/>
</dbReference>
<comment type="caution">
    <text evidence="11">The sequence shown here is derived from an EMBL/GenBank/DDBJ whole genome shotgun (WGS) entry which is preliminary data.</text>
</comment>
<accession>A0A8H3FUR1</accession>
<comment type="similarity">
    <text evidence="2">Belongs to the oligopeptide OPT transporter family.</text>
</comment>
<reference evidence="11" key="1">
    <citation type="submission" date="2021-03" db="EMBL/GenBank/DDBJ databases">
        <authorList>
            <person name="Tagirdzhanova G."/>
        </authorList>
    </citation>
    <scope>NUCLEOTIDE SEQUENCE</scope>
</reference>
<keyword evidence="5" id="KW-0571">Peptide transport</keyword>
<evidence type="ECO:0000256" key="6">
    <source>
        <dbReference type="ARBA" id="ARBA00022927"/>
    </source>
</evidence>
<dbReference type="AlphaFoldDB" id="A0A8H3FUR1"/>
<feature type="region of interest" description="Disordered" evidence="9">
    <location>
        <begin position="642"/>
        <end position="661"/>
    </location>
</feature>
<feature type="transmembrane region" description="Helical" evidence="10">
    <location>
        <begin position="677"/>
        <end position="698"/>
    </location>
</feature>
<keyword evidence="4 10" id="KW-0812">Transmembrane</keyword>
<evidence type="ECO:0000256" key="8">
    <source>
        <dbReference type="ARBA" id="ARBA00023136"/>
    </source>
</evidence>
<dbReference type="GO" id="GO:0035673">
    <property type="term" value="F:oligopeptide transmembrane transporter activity"/>
    <property type="evidence" value="ECO:0007669"/>
    <property type="project" value="InterPro"/>
</dbReference>
<feature type="compositionally biased region" description="Acidic residues" evidence="9">
    <location>
        <begin position="110"/>
        <end position="119"/>
    </location>
</feature>
<evidence type="ECO:0000256" key="7">
    <source>
        <dbReference type="ARBA" id="ARBA00022989"/>
    </source>
</evidence>
<feature type="transmembrane region" description="Helical" evidence="10">
    <location>
        <begin position="372"/>
        <end position="390"/>
    </location>
</feature>
<evidence type="ECO:0000256" key="2">
    <source>
        <dbReference type="ARBA" id="ARBA00008807"/>
    </source>
</evidence>
<organism evidence="11 12">
    <name type="scientific">Alectoria fallacina</name>
    <dbReference type="NCBI Taxonomy" id="1903189"/>
    <lineage>
        <taxon>Eukaryota</taxon>
        <taxon>Fungi</taxon>
        <taxon>Dikarya</taxon>
        <taxon>Ascomycota</taxon>
        <taxon>Pezizomycotina</taxon>
        <taxon>Lecanoromycetes</taxon>
        <taxon>OSLEUM clade</taxon>
        <taxon>Lecanoromycetidae</taxon>
        <taxon>Lecanorales</taxon>
        <taxon>Lecanorineae</taxon>
        <taxon>Parmeliaceae</taxon>
        <taxon>Alectoria</taxon>
    </lineage>
</organism>
<evidence type="ECO:0000256" key="9">
    <source>
        <dbReference type="SAM" id="MobiDB-lite"/>
    </source>
</evidence>
<evidence type="ECO:0000313" key="12">
    <source>
        <dbReference type="Proteomes" id="UP000664203"/>
    </source>
</evidence>
<comment type="subcellular location">
    <subcellularLocation>
        <location evidence="1">Membrane</location>
        <topology evidence="1">Multi-pass membrane protein</topology>
    </subcellularLocation>
</comment>